<feature type="transmembrane region" description="Helical" evidence="8">
    <location>
        <begin position="132"/>
        <end position="153"/>
    </location>
</feature>
<comment type="caution">
    <text evidence="10">The sequence shown here is derived from an EMBL/GenBank/DDBJ whole genome shotgun (WGS) entry which is preliminary data.</text>
</comment>
<dbReference type="PANTHER" id="PTHR43848">
    <property type="entry name" value="PUTRESCINE TRANSPORT SYSTEM PERMEASE PROTEIN POTI"/>
    <property type="match status" value="1"/>
</dbReference>
<feature type="domain" description="ABC transmembrane type-1" evidence="9">
    <location>
        <begin position="62"/>
        <end position="248"/>
    </location>
</feature>
<dbReference type="Pfam" id="PF00528">
    <property type="entry name" value="BPD_transp_1"/>
    <property type="match status" value="1"/>
</dbReference>
<evidence type="ECO:0000256" key="2">
    <source>
        <dbReference type="ARBA" id="ARBA00007069"/>
    </source>
</evidence>
<dbReference type="Proteomes" id="UP000721844">
    <property type="component" value="Unassembled WGS sequence"/>
</dbReference>
<sequence length="256" mass="27184">MTGLALLPRAFAGLVVLFLISPLVLCVLFSFSTGLSSAFPIPGLGLHWYKVISADPQFWQAVSTTTRITLGCGIAATLIGLMAALGLARLRPRWAVFGLMLLCLPLMLPPLVLGLSLLTFFTFIGLHPGVPATILAHLVFTQPFVTAVLYARVVALDQAAVEAARDLGASPLRAFLHVTLPAIGTSIVGSLLIAMALSLDDFVIAFFTTRSNTLSTLIWGMMRTTITPAINAVGTGIILITLLITALALLITRYRG</sequence>
<dbReference type="GO" id="GO:0005886">
    <property type="term" value="C:plasma membrane"/>
    <property type="evidence" value="ECO:0007669"/>
    <property type="project" value="UniProtKB-SubCell"/>
</dbReference>
<dbReference type="RefSeq" id="WP_227310381.1">
    <property type="nucleotide sequence ID" value="NZ_JAESVA010000015.1"/>
</dbReference>
<accession>A0A964E6Q1</accession>
<keyword evidence="11" id="KW-1185">Reference proteome</keyword>
<reference evidence="10 11" key="1">
    <citation type="journal article" date="2021" name="Microorganisms">
        <title>Acidisoma silvae sp. nov. and Acidisomacellulosilytica sp. nov., Two Acidophilic Bacteria Isolated from Decaying Wood, Hydrolyzing Cellulose and Producing Poly-3-hydroxybutyrate.</title>
        <authorList>
            <person name="Mieszkin S."/>
            <person name="Pouder E."/>
            <person name="Uroz S."/>
            <person name="Simon-Colin C."/>
            <person name="Alain K."/>
        </authorList>
    </citation>
    <scope>NUCLEOTIDE SEQUENCE [LARGE SCALE GENOMIC DNA]</scope>
    <source>
        <strain evidence="10 11">HW T5.17</strain>
    </source>
</reference>
<evidence type="ECO:0000256" key="4">
    <source>
        <dbReference type="ARBA" id="ARBA00022475"/>
    </source>
</evidence>
<comment type="subcellular location">
    <subcellularLocation>
        <location evidence="1 8">Cell membrane</location>
        <topology evidence="1 8">Multi-pass membrane protein</topology>
    </subcellularLocation>
</comment>
<dbReference type="AlphaFoldDB" id="A0A964E6Q1"/>
<feature type="transmembrane region" description="Helical" evidence="8">
    <location>
        <begin position="229"/>
        <end position="251"/>
    </location>
</feature>
<dbReference type="SUPFAM" id="SSF161098">
    <property type="entry name" value="MetI-like"/>
    <property type="match status" value="1"/>
</dbReference>
<dbReference type="InterPro" id="IPR000515">
    <property type="entry name" value="MetI-like"/>
</dbReference>
<evidence type="ECO:0000256" key="5">
    <source>
        <dbReference type="ARBA" id="ARBA00022692"/>
    </source>
</evidence>
<feature type="transmembrane region" description="Helical" evidence="8">
    <location>
        <begin position="174"/>
        <end position="197"/>
    </location>
</feature>
<evidence type="ECO:0000313" key="10">
    <source>
        <dbReference type="EMBL" id="MCB8883697.1"/>
    </source>
</evidence>
<dbReference type="EMBL" id="JAESVA010000015">
    <property type="protein sequence ID" value="MCB8883697.1"/>
    <property type="molecule type" value="Genomic_DNA"/>
</dbReference>
<feature type="transmembrane region" description="Helical" evidence="8">
    <location>
        <begin position="68"/>
        <end position="87"/>
    </location>
</feature>
<dbReference type="CDD" id="cd06261">
    <property type="entry name" value="TM_PBP2"/>
    <property type="match status" value="1"/>
</dbReference>
<dbReference type="GO" id="GO:0055085">
    <property type="term" value="P:transmembrane transport"/>
    <property type="evidence" value="ECO:0007669"/>
    <property type="project" value="InterPro"/>
</dbReference>
<dbReference type="InterPro" id="IPR035906">
    <property type="entry name" value="MetI-like_sf"/>
</dbReference>
<gene>
    <name evidence="10" type="ORF">ACELLULO517_25835</name>
</gene>
<proteinExistence type="inferred from homology"/>
<organism evidence="10 11">
    <name type="scientific">Acidisoma cellulosilyticum</name>
    <dbReference type="NCBI Taxonomy" id="2802395"/>
    <lineage>
        <taxon>Bacteria</taxon>
        <taxon>Pseudomonadati</taxon>
        <taxon>Pseudomonadota</taxon>
        <taxon>Alphaproteobacteria</taxon>
        <taxon>Acetobacterales</taxon>
        <taxon>Acidocellaceae</taxon>
        <taxon>Acidisoma</taxon>
    </lineage>
</organism>
<keyword evidence="4" id="KW-1003">Cell membrane</keyword>
<keyword evidence="5 8" id="KW-0812">Transmembrane</keyword>
<evidence type="ECO:0000256" key="7">
    <source>
        <dbReference type="ARBA" id="ARBA00023136"/>
    </source>
</evidence>
<dbReference type="PANTHER" id="PTHR43848:SF2">
    <property type="entry name" value="PUTRESCINE TRANSPORT SYSTEM PERMEASE PROTEIN POTI"/>
    <property type="match status" value="1"/>
</dbReference>
<dbReference type="Gene3D" id="1.10.3720.10">
    <property type="entry name" value="MetI-like"/>
    <property type="match status" value="1"/>
</dbReference>
<evidence type="ECO:0000256" key="3">
    <source>
        <dbReference type="ARBA" id="ARBA00022448"/>
    </source>
</evidence>
<keyword evidence="3 8" id="KW-0813">Transport</keyword>
<dbReference type="PROSITE" id="PS50928">
    <property type="entry name" value="ABC_TM1"/>
    <property type="match status" value="1"/>
</dbReference>
<protein>
    <submittedName>
        <fullName evidence="10">ABC transporter permease subunit</fullName>
    </submittedName>
</protein>
<comment type="similarity">
    <text evidence="2">Belongs to the binding-protein-dependent transport system permease family. CysTW subfamily.</text>
</comment>
<dbReference type="InterPro" id="IPR051789">
    <property type="entry name" value="Bact_Polyamine_Transport"/>
</dbReference>
<evidence type="ECO:0000259" key="9">
    <source>
        <dbReference type="PROSITE" id="PS50928"/>
    </source>
</evidence>
<evidence type="ECO:0000256" key="1">
    <source>
        <dbReference type="ARBA" id="ARBA00004651"/>
    </source>
</evidence>
<evidence type="ECO:0000313" key="11">
    <source>
        <dbReference type="Proteomes" id="UP000721844"/>
    </source>
</evidence>
<keyword evidence="6 8" id="KW-1133">Transmembrane helix</keyword>
<evidence type="ECO:0000256" key="8">
    <source>
        <dbReference type="RuleBase" id="RU363032"/>
    </source>
</evidence>
<name>A0A964E6Q1_9PROT</name>
<evidence type="ECO:0000256" key="6">
    <source>
        <dbReference type="ARBA" id="ARBA00022989"/>
    </source>
</evidence>
<keyword evidence="7 8" id="KW-0472">Membrane</keyword>
<feature type="transmembrane region" description="Helical" evidence="8">
    <location>
        <begin position="99"/>
        <end position="126"/>
    </location>
</feature>